<protein>
    <submittedName>
        <fullName evidence="2">Uncharacterized protein</fullName>
    </submittedName>
</protein>
<dbReference type="AlphaFoldDB" id="A0AA38X4M6"/>
<dbReference type="EMBL" id="JAPDRK010000013">
    <property type="protein sequence ID" value="KAJ9606690.1"/>
    <property type="molecule type" value="Genomic_DNA"/>
</dbReference>
<keyword evidence="3" id="KW-1185">Reference proteome</keyword>
<evidence type="ECO:0000256" key="1">
    <source>
        <dbReference type="SAM" id="MobiDB-lite"/>
    </source>
</evidence>
<reference evidence="2" key="1">
    <citation type="submission" date="2022-10" db="EMBL/GenBank/DDBJ databases">
        <title>Culturing micro-colonial fungi from biological soil crusts in the Mojave desert and describing Neophaeococcomyces mojavensis, and introducing the new genera and species Taxawa tesnikishii.</title>
        <authorList>
            <person name="Kurbessoian T."/>
            <person name="Stajich J.E."/>
        </authorList>
    </citation>
    <scope>NUCLEOTIDE SEQUENCE</scope>
    <source>
        <strain evidence="2">TK_41</strain>
    </source>
</reference>
<proteinExistence type="predicted"/>
<organism evidence="2 3">
    <name type="scientific">Cladophialophora chaetospira</name>
    <dbReference type="NCBI Taxonomy" id="386627"/>
    <lineage>
        <taxon>Eukaryota</taxon>
        <taxon>Fungi</taxon>
        <taxon>Dikarya</taxon>
        <taxon>Ascomycota</taxon>
        <taxon>Pezizomycotina</taxon>
        <taxon>Eurotiomycetes</taxon>
        <taxon>Chaetothyriomycetidae</taxon>
        <taxon>Chaetothyriales</taxon>
        <taxon>Herpotrichiellaceae</taxon>
        <taxon>Cladophialophora</taxon>
    </lineage>
</organism>
<evidence type="ECO:0000313" key="2">
    <source>
        <dbReference type="EMBL" id="KAJ9606690.1"/>
    </source>
</evidence>
<dbReference type="Proteomes" id="UP001172673">
    <property type="component" value="Unassembled WGS sequence"/>
</dbReference>
<feature type="region of interest" description="Disordered" evidence="1">
    <location>
        <begin position="1"/>
        <end position="30"/>
    </location>
</feature>
<comment type="caution">
    <text evidence="2">The sequence shown here is derived from an EMBL/GenBank/DDBJ whole genome shotgun (WGS) entry which is preliminary data.</text>
</comment>
<gene>
    <name evidence="2" type="ORF">H2200_008698</name>
</gene>
<sequence length="332" mass="37405">MGKRRRSSAEDSDVSMAEGGDNLQEPESKTFPVRTIIQHRAGTQSYAFSSEQLQSFDALLDKMHTEVPITAAKTLFGKPVTRVVLLLQETGPNRMSQCRFVRIYAGDHKTYAAWYQRNVKHNPRKNLKELRIEIHMLVDVQEGDSARHSRWYEAIKLMGDGGAAPESLKKEYRQITKAKSASLSGLDPFKQIPVAQIDEKAAVNCMLASEYREMPSTDGWFPKRSGDPTFKRPQDRVTGKPRRNKRTRRSKAVDEGNVIYRPDEEAEDDEMVSIGVEEQGDDEDDAEFGFGEDMESALAEAGVESGDDQSQALEQVLVNWKMDLSVRLKSAD</sequence>
<name>A0AA38X4M6_9EURO</name>
<feature type="compositionally biased region" description="Basic and acidic residues" evidence="1">
    <location>
        <begin position="224"/>
        <end position="238"/>
    </location>
</feature>
<feature type="region of interest" description="Disordered" evidence="1">
    <location>
        <begin position="218"/>
        <end position="254"/>
    </location>
</feature>
<evidence type="ECO:0000313" key="3">
    <source>
        <dbReference type="Proteomes" id="UP001172673"/>
    </source>
</evidence>
<feature type="compositionally biased region" description="Basic residues" evidence="1">
    <location>
        <begin position="239"/>
        <end position="250"/>
    </location>
</feature>
<accession>A0AA38X4M6</accession>